<dbReference type="EMBL" id="QGLT01000003">
    <property type="protein sequence ID" value="PXZ00298.1"/>
    <property type="molecule type" value="Genomic_DNA"/>
</dbReference>
<feature type="transmembrane region" description="Helical" evidence="1">
    <location>
        <begin position="45"/>
        <end position="62"/>
    </location>
</feature>
<dbReference type="OrthoDB" id="9794653at2"/>
<reference evidence="2 3" key="1">
    <citation type="submission" date="2018-05" db="EMBL/GenBank/DDBJ databases">
        <title>Reference genomes for bee gut microbiota database.</title>
        <authorList>
            <person name="Ellegaard K.M."/>
        </authorList>
    </citation>
    <scope>NUCLEOTIDE SEQUENCE [LARGE SCALE GENOMIC DNA]</scope>
    <source>
        <strain evidence="2 3">ESL0284</strain>
    </source>
</reference>
<keyword evidence="1" id="KW-0812">Transmembrane</keyword>
<dbReference type="AlphaFoldDB" id="A0A318N610"/>
<keyword evidence="1" id="KW-0472">Membrane</keyword>
<accession>A0A318N610</accession>
<dbReference type="RefSeq" id="WP_110439221.1">
    <property type="nucleotide sequence ID" value="NZ_CP046393.1"/>
</dbReference>
<evidence type="ECO:0000313" key="3">
    <source>
        <dbReference type="Proteomes" id="UP000247565"/>
    </source>
</evidence>
<sequence length="90" mass="9952">MLEKDQIPKYIHIVGWIATITACCMYVSYVFQIIDNLHGQITPPYQPAVAAVNGALWVWYAVKIKDWPVAISNAPGIVFGAIACITAIQF</sequence>
<keyword evidence="1" id="KW-1133">Transmembrane helix</keyword>
<feature type="transmembrane region" description="Helical" evidence="1">
    <location>
        <begin position="69"/>
        <end position="88"/>
    </location>
</feature>
<evidence type="ECO:0000256" key="1">
    <source>
        <dbReference type="SAM" id="Phobius"/>
    </source>
</evidence>
<feature type="transmembrane region" description="Helical" evidence="1">
    <location>
        <begin position="12"/>
        <end position="33"/>
    </location>
</feature>
<name>A0A318N610_9PROT</name>
<organism evidence="2 3">
    <name type="scientific">Commensalibacter melissae</name>
    <dbReference type="NCBI Taxonomy" id="2070537"/>
    <lineage>
        <taxon>Bacteria</taxon>
        <taxon>Pseudomonadati</taxon>
        <taxon>Pseudomonadota</taxon>
        <taxon>Alphaproteobacteria</taxon>
        <taxon>Acetobacterales</taxon>
        <taxon>Acetobacteraceae</taxon>
    </lineage>
</organism>
<keyword evidence="3" id="KW-1185">Reference proteome</keyword>
<evidence type="ECO:0000313" key="2">
    <source>
        <dbReference type="EMBL" id="PXZ00298.1"/>
    </source>
</evidence>
<evidence type="ECO:0008006" key="4">
    <source>
        <dbReference type="Google" id="ProtNLM"/>
    </source>
</evidence>
<dbReference type="PROSITE" id="PS51257">
    <property type="entry name" value="PROKAR_LIPOPROTEIN"/>
    <property type="match status" value="1"/>
</dbReference>
<dbReference type="Gene3D" id="1.20.1280.290">
    <property type="match status" value="1"/>
</dbReference>
<comment type="caution">
    <text evidence="2">The sequence shown here is derived from an EMBL/GenBank/DDBJ whole genome shotgun (WGS) entry which is preliminary data.</text>
</comment>
<gene>
    <name evidence="2" type="ORF">DK869_06615</name>
</gene>
<protein>
    <recommendedName>
        <fullName evidence="4">Small conserved membrane protein</fullName>
    </recommendedName>
</protein>
<proteinExistence type="predicted"/>
<dbReference type="Proteomes" id="UP000247565">
    <property type="component" value="Unassembled WGS sequence"/>
</dbReference>